<dbReference type="OrthoDB" id="5464at2759"/>
<dbReference type="SUPFAM" id="SSF51730">
    <property type="entry name" value="FAD-linked oxidoreductase"/>
    <property type="match status" value="2"/>
</dbReference>
<evidence type="ECO:0000256" key="3">
    <source>
        <dbReference type="ARBA" id="ARBA00023002"/>
    </source>
</evidence>
<dbReference type="PANTHER" id="PTHR13914:SF0">
    <property type="entry name" value="PROLINE DEHYDROGENASE 1, MITOCHONDRIAL"/>
    <property type="match status" value="1"/>
</dbReference>
<feature type="region of interest" description="Disordered" evidence="5">
    <location>
        <begin position="963"/>
        <end position="1004"/>
    </location>
</feature>
<dbReference type="Proteomes" id="UP001055439">
    <property type="component" value="Chromosome 10"/>
</dbReference>
<evidence type="ECO:0000313" key="8">
    <source>
        <dbReference type="Proteomes" id="UP001055439"/>
    </source>
</evidence>
<gene>
    <name evidence="7" type="ORF">MUK42_05496</name>
</gene>
<reference evidence="7" key="1">
    <citation type="submission" date="2022-05" db="EMBL/GenBank/DDBJ databases">
        <title>The Musa troglodytarum L. genome provides insights into the mechanism of non-climacteric behaviour and enrichment of carotenoids.</title>
        <authorList>
            <person name="Wang J."/>
        </authorList>
    </citation>
    <scope>NUCLEOTIDE SEQUENCE</scope>
    <source>
        <tissue evidence="7">Leaf</tissue>
    </source>
</reference>
<dbReference type="InterPro" id="IPR002872">
    <property type="entry name" value="Proline_DH_dom"/>
</dbReference>
<accession>A0A9E7ERM1</accession>
<dbReference type="AlphaFoldDB" id="A0A9E7ERM1"/>
<keyword evidence="3" id="KW-0560">Oxidoreductase</keyword>
<dbReference type="PANTHER" id="PTHR13914">
    <property type="entry name" value="PROLINE OXIDASE"/>
    <property type="match status" value="1"/>
</dbReference>
<evidence type="ECO:0000256" key="1">
    <source>
        <dbReference type="ARBA" id="ARBA00005869"/>
    </source>
</evidence>
<feature type="compositionally biased region" description="Low complexity" evidence="5">
    <location>
        <begin position="989"/>
        <end position="1004"/>
    </location>
</feature>
<dbReference type="EC" id="1.5.5.2" evidence="2"/>
<dbReference type="GO" id="GO:0071949">
    <property type="term" value="F:FAD binding"/>
    <property type="evidence" value="ECO:0007669"/>
    <property type="project" value="TreeGrafter"/>
</dbReference>
<dbReference type="EMBL" id="CP097503">
    <property type="protein sequence ID" value="URD80598.1"/>
    <property type="molecule type" value="Genomic_DNA"/>
</dbReference>
<evidence type="ECO:0000256" key="2">
    <source>
        <dbReference type="ARBA" id="ARBA00012695"/>
    </source>
</evidence>
<keyword evidence="4" id="KW-0642">Proline metabolism</keyword>
<comment type="similarity">
    <text evidence="1">Belongs to the proline oxidase family.</text>
</comment>
<dbReference type="InterPro" id="IPR015659">
    <property type="entry name" value="Proline_oxidase"/>
</dbReference>
<feature type="domain" description="Proline dehydrogenase" evidence="6">
    <location>
        <begin position="599"/>
        <end position="922"/>
    </location>
</feature>
<dbReference type="GO" id="GO:0004657">
    <property type="term" value="F:proline dehydrogenase activity"/>
    <property type="evidence" value="ECO:0007669"/>
    <property type="project" value="UniProtKB-EC"/>
</dbReference>
<evidence type="ECO:0000256" key="5">
    <source>
        <dbReference type="SAM" id="MobiDB-lite"/>
    </source>
</evidence>
<feature type="domain" description="Proline dehydrogenase" evidence="6">
    <location>
        <begin position="126"/>
        <end position="450"/>
    </location>
</feature>
<organism evidence="7 8">
    <name type="scientific">Musa troglodytarum</name>
    <name type="common">fe'i banana</name>
    <dbReference type="NCBI Taxonomy" id="320322"/>
    <lineage>
        <taxon>Eukaryota</taxon>
        <taxon>Viridiplantae</taxon>
        <taxon>Streptophyta</taxon>
        <taxon>Embryophyta</taxon>
        <taxon>Tracheophyta</taxon>
        <taxon>Spermatophyta</taxon>
        <taxon>Magnoliopsida</taxon>
        <taxon>Liliopsida</taxon>
        <taxon>Zingiberales</taxon>
        <taxon>Musaceae</taxon>
        <taxon>Musa</taxon>
    </lineage>
</organism>
<sequence>MAMATKIPARIPPSLLARSLSSASSIAEKLPKASSPASPAIDLSDTQRLFASVPTASLLHSLANLSAMAAGPLVDVGVAVLRAALASEGQLLRAAAIGVARATVHRHFCAGDGFEDAGRAVTGMWEEQGLRSILDYGMEDAEDSAACDRNLAGFLRTVEMASSLPPSSASVCIKITAICPISLLERVSDLLRWEQQDPTLRLPWKTNSIPVLCDSSPLYLTRSAPDPLTEMEECDLQLASQRLSKICEQCTEANIPLLIDAEYTSVQPAIDYFTYSAAVQFNHGNHPIVFGTIQAYLRDSKERMVNAVKAAEHEGVSLGVKLVRGAYITRETKLASSLGAPSPIHPSIQETHNCFNSCASFMLEKVRRGSGAVMLATHNVRSGQIAAEKATELGIGRVDRKLQFAQLMGMADGLTYGLRNAGFQVSKYVPFGPVEQVMPYLLRRAEENRGLLCTTTVDRQLISVSHTLRSRPQMAMATKICARIPASLLARSLSSASSLTEKHPEAPSPANPVIDLSDTQRLFASIPTASLLHSLANLSAMAAGTLVDVGVAVLRAALASEGKLLRAAAIGAARATVHRHFCAGEGFEDAGHAVTGMWEEQGLRSILDYGMEDAEDGAACDRNLAGFLRTIEMASSLPPSSASVCVKITAICPISLLERVSDLLRWEQQDPTLQLPWKTNSIPVLCDSSPLYLTRSAPDPLTEMEEYDLRLALQRLSKICERCTEANIPLLIDAEYTSVQPAIDYFTYAAAVRFNHGDHPIVFGTIQAYLRDSRERMVNAVRAAEREGVSLGVKLVRGAYMTRETKLASSMGAPSPVHPSIQETHNCFNSCASFMLEKVRRRSGAVVLATHNVRSGQIAAKKAMELGIGRDDHKLQFAQLMGMADGLTHGLRNAGFQVSKYVPFGPVEQVMPYLLRRAEENRGLLCTSTVDRQLISFLEDLISHSNQDTVIVGSFIYAGSKAKNKSKASNETCVESEPEAGDNQSTPYSRLSSQNLNSSSVISG</sequence>
<dbReference type="Gene3D" id="3.20.20.220">
    <property type="match status" value="2"/>
</dbReference>
<dbReference type="GO" id="GO:0005739">
    <property type="term" value="C:mitochondrion"/>
    <property type="evidence" value="ECO:0007669"/>
    <property type="project" value="TreeGrafter"/>
</dbReference>
<name>A0A9E7ERM1_9LILI</name>
<evidence type="ECO:0000256" key="4">
    <source>
        <dbReference type="ARBA" id="ARBA00023062"/>
    </source>
</evidence>
<evidence type="ECO:0000313" key="7">
    <source>
        <dbReference type="EMBL" id="URD80598.1"/>
    </source>
</evidence>
<protein>
    <recommendedName>
        <fullName evidence="2">proline dehydrogenase</fullName>
        <ecNumber evidence="2">1.5.5.2</ecNumber>
    </recommendedName>
</protein>
<dbReference type="Pfam" id="PF01619">
    <property type="entry name" value="Pro_dh"/>
    <property type="match status" value="2"/>
</dbReference>
<evidence type="ECO:0000259" key="6">
    <source>
        <dbReference type="Pfam" id="PF01619"/>
    </source>
</evidence>
<dbReference type="InterPro" id="IPR029041">
    <property type="entry name" value="FAD-linked_oxidoreductase-like"/>
</dbReference>
<keyword evidence="8" id="KW-1185">Reference proteome</keyword>
<proteinExistence type="inferred from homology"/>
<dbReference type="GO" id="GO:0010133">
    <property type="term" value="P:L-proline catabolic process to L-glutamate"/>
    <property type="evidence" value="ECO:0007669"/>
    <property type="project" value="TreeGrafter"/>
</dbReference>